<comment type="caution">
    <text evidence="1">The sequence shown here is derived from an EMBL/GenBank/DDBJ whole genome shotgun (WGS) entry which is preliminary data.</text>
</comment>
<evidence type="ECO:0008006" key="3">
    <source>
        <dbReference type="Google" id="ProtNLM"/>
    </source>
</evidence>
<reference evidence="1 2" key="1">
    <citation type="submission" date="2017-11" db="EMBL/GenBank/DDBJ databases">
        <title>Draft genome sequence of magnetotactic bacterium Magnetospirillum kuznetsovii LBB-42.</title>
        <authorList>
            <person name="Grouzdev D.S."/>
            <person name="Rysina M.S."/>
            <person name="Baslerov R.V."/>
            <person name="Koziaeva V."/>
        </authorList>
    </citation>
    <scope>NUCLEOTIDE SEQUENCE [LARGE SCALE GENOMIC DNA]</scope>
    <source>
        <strain evidence="1 2">LBB-42</strain>
    </source>
</reference>
<sequence>MTDVHSLTLEQLSAIHGSDKITQGYIWYYDLLFRPLKDQEVAVLEIGIGGHNVPNTGGESLRLWRDYFPNGQIYGLDIQDKEFMDEERITTFCCSQVDTEALDEVVAITGPLDIVIDDGSHFNEHQLGSYRHLFRHVKPGGFYVIEDVDSAYHRAFGGDPTLQSQTSVVEHFRNSVHYVNSRGIQDEYLDKAAMENEIEAIIFGHAIIILRKALGPKVLANNNFIATAMLEWDEYQARTHKTKDGYFDLLNSQK</sequence>
<gene>
    <name evidence="1" type="ORF">CU669_17945</name>
</gene>
<organism evidence="1 2">
    <name type="scientific">Paramagnetospirillum kuznetsovii</name>
    <dbReference type="NCBI Taxonomy" id="2053833"/>
    <lineage>
        <taxon>Bacteria</taxon>
        <taxon>Pseudomonadati</taxon>
        <taxon>Pseudomonadota</taxon>
        <taxon>Alphaproteobacteria</taxon>
        <taxon>Rhodospirillales</taxon>
        <taxon>Magnetospirillaceae</taxon>
        <taxon>Paramagnetospirillum</taxon>
    </lineage>
</organism>
<dbReference type="EMBL" id="PGTO01000021">
    <property type="protein sequence ID" value="RAU20526.1"/>
    <property type="molecule type" value="Genomic_DNA"/>
</dbReference>
<protein>
    <recommendedName>
        <fullName evidence="3">Class I SAM-dependent methyltransferase</fullName>
    </recommendedName>
</protein>
<dbReference type="OrthoDB" id="5354021at2"/>
<keyword evidence="2" id="KW-1185">Reference proteome</keyword>
<dbReference type="AlphaFoldDB" id="A0A364NTY0"/>
<accession>A0A364NTY0</accession>
<evidence type="ECO:0000313" key="2">
    <source>
        <dbReference type="Proteomes" id="UP000251075"/>
    </source>
</evidence>
<evidence type="ECO:0000313" key="1">
    <source>
        <dbReference type="EMBL" id="RAU20526.1"/>
    </source>
</evidence>
<dbReference type="SUPFAM" id="SSF53335">
    <property type="entry name" value="S-adenosyl-L-methionine-dependent methyltransferases"/>
    <property type="match status" value="1"/>
</dbReference>
<proteinExistence type="predicted"/>
<dbReference type="InterPro" id="IPR029063">
    <property type="entry name" value="SAM-dependent_MTases_sf"/>
</dbReference>
<dbReference type="RefSeq" id="WP_112146970.1">
    <property type="nucleotide sequence ID" value="NZ_PGTO01000021.1"/>
</dbReference>
<dbReference type="Gene3D" id="3.40.50.150">
    <property type="entry name" value="Vaccinia Virus protein VP39"/>
    <property type="match status" value="1"/>
</dbReference>
<name>A0A364NTY0_9PROT</name>
<dbReference type="Proteomes" id="UP000251075">
    <property type="component" value="Unassembled WGS sequence"/>
</dbReference>